<sequence length="109" mass="12187">MLEKLQLPVEGTECSFSSNVCYRERGEPDQLGFCGEPHREMMIAVSPLLWGLSGTLLNYNTGCMSVSGMNSHQRSKTASERARNGINNRTKQDFLLRVSRDLCAFEGIL</sequence>
<organism evidence="1 2">
    <name type="scientific">Channa striata</name>
    <name type="common">Snakehead murrel</name>
    <name type="synonym">Ophicephalus striatus</name>
    <dbReference type="NCBI Taxonomy" id="64152"/>
    <lineage>
        <taxon>Eukaryota</taxon>
        <taxon>Metazoa</taxon>
        <taxon>Chordata</taxon>
        <taxon>Craniata</taxon>
        <taxon>Vertebrata</taxon>
        <taxon>Euteleostomi</taxon>
        <taxon>Actinopterygii</taxon>
        <taxon>Neopterygii</taxon>
        <taxon>Teleostei</taxon>
        <taxon>Neoteleostei</taxon>
        <taxon>Acanthomorphata</taxon>
        <taxon>Anabantaria</taxon>
        <taxon>Anabantiformes</taxon>
        <taxon>Channoidei</taxon>
        <taxon>Channidae</taxon>
        <taxon>Channa</taxon>
    </lineage>
</organism>
<name>A0AA88SBA4_CHASR</name>
<dbReference type="Proteomes" id="UP001187415">
    <property type="component" value="Unassembled WGS sequence"/>
</dbReference>
<dbReference type="AlphaFoldDB" id="A0AA88SBA4"/>
<accession>A0AA88SBA4</accession>
<gene>
    <name evidence="1" type="ORF">Q5P01_020395</name>
</gene>
<proteinExistence type="predicted"/>
<reference evidence="1" key="1">
    <citation type="submission" date="2023-07" db="EMBL/GenBank/DDBJ databases">
        <title>Chromosome-level Genome Assembly of Striped Snakehead (Channa striata).</title>
        <authorList>
            <person name="Liu H."/>
        </authorList>
    </citation>
    <scope>NUCLEOTIDE SEQUENCE</scope>
    <source>
        <strain evidence="1">Gz</strain>
        <tissue evidence="1">Muscle</tissue>
    </source>
</reference>
<evidence type="ECO:0000313" key="2">
    <source>
        <dbReference type="Proteomes" id="UP001187415"/>
    </source>
</evidence>
<evidence type="ECO:0000313" key="1">
    <source>
        <dbReference type="EMBL" id="KAK2826181.1"/>
    </source>
</evidence>
<dbReference type="EMBL" id="JAUPFM010000016">
    <property type="protein sequence ID" value="KAK2826181.1"/>
    <property type="molecule type" value="Genomic_DNA"/>
</dbReference>
<comment type="caution">
    <text evidence="1">The sequence shown here is derived from an EMBL/GenBank/DDBJ whole genome shotgun (WGS) entry which is preliminary data.</text>
</comment>
<keyword evidence="2" id="KW-1185">Reference proteome</keyword>
<protein>
    <submittedName>
        <fullName evidence="1">Uncharacterized protein</fullName>
    </submittedName>
</protein>